<proteinExistence type="predicted"/>
<organism evidence="1 2">
    <name type="scientific">[Clostridium] fimetarium</name>
    <dbReference type="NCBI Taxonomy" id="99656"/>
    <lineage>
        <taxon>Bacteria</taxon>
        <taxon>Bacillati</taxon>
        <taxon>Bacillota</taxon>
        <taxon>Clostridia</taxon>
        <taxon>Lachnospirales</taxon>
        <taxon>Lachnospiraceae</taxon>
    </lineage>
</organism>
<dbReference type="AlphaFoldDB" id="A0A1I0MPN7"/>
<dbReference type="RefSeq" id="WP_092450323.1">
    <property type="nucleotide sequence ID" value="NZ_FOJI01000002.1"/>
</dbReference>
<accession>A0A1I0MPN7</accession>
<sequence>MKRKSKILLSLVILLVIAITIRVVYINDKFPSQKNHTYAMGQEMQYKGCTMKILDFQVGSPEICKDVLDEYDYNKNFGEKPNVPNASKKVMLVTVNVKNNSDTDFKPSGFQIITGNVSNGTDMNLMDVYNPKGYKVKSNSESQIILAYTIAENNVTSKKWENFENEDFAISTADRDNYYLLKLNK</sequence>
<name>A0A1I0MPN7_9FIRM</name>
<dbReference type="EMBL" id="FOJI01000002">
    <property type="protein sequence ID" value="SEV90555.1"/>
    <property type="molecule type" value="Genomic_DNA"/>
</dbReference>
<dbReference type="Proteomes" id="UP000199701">
    <property type="component" value="Unassembled WGS sequence"/>
</dbReference>
<evidence type="ECO:0000313" key="1">
    <source>
        <dbReference type="EMBL" id="SEV90555.1"/>
    </source>
</evidence>
<evidence type="ECO:0000313" key="2">
    <source>
        <dbReference type="Proteomes" id="UP000199701"/>
    </source>
</evidence>
<gene>
    <name evidence="1" type="ORF">SAMN05421659_10242</name>
</gene>
<protein>
    <recommendedName>
        <fullName evidence="3">DUF4352 domain-containing protein</fullName>
    </recommendedName>
</protein>
<dbReference type="STRING" id="99656.SAMN05421659_10242"/>
<keyword evidence="2" id="KW-1185">Reference proteome</keyword>
<reference evidence="1 2" key="1">
    <citation type="submission" date="2016-10" db="EMBL/GenBank/DDBJ databases">
        <authorList>
            <person name="de Groot N.N."/>
        </authorList>
    </citation>
    <scope>NUCLEOTIDE SEQUENCE [LARGE SCALE GENOMIC DNA]</scope>
    <source>
        <strain evidence="1 2">DSM 9179</strain>
    </source>
</reference>
<evidence type="ECO:0008006" key="3">
    <source>
        <dbReference type="Google" id="ProtNLM"/>
    </source>
</evidence>